<name>A0A370U2G9_9HELO</name>
<comment type="caution">
    <text evidence="2">The sequence shown here is derived from an EMBL/GenBank/DDBJ whole genome shotgun (WGS) entry which is preliminary data.</text>
</comment>
<feature type="compositionally biased region" description="Basic residues" evidence="1">
    <location>
        <begin position="78"/>
        <end position="88"/>
    </location>
</feature>
<sequence length="129" mass="13561">MGNLCGKESSDQDPFAQPGRTLASAPAAARNPTARVPKKVGGPPRTLGSASSNQQQNQQQSSSQQHDARMNAAEAAKARAKAAGKPKGKLSSQLQDQKKQTQSATLDAASRDTRLMRDADAAAETRAYN</sequence>
<feature type="compositionally biased region" description="Low complexity" evidence="1">
    <location>
        <begin position="89"/>
        <end position="103"/>
    </location>
</feature>
<evidence type="ECO:0000313" key="3">
    <source>
        <dbReference type="Proteomes" id="UP000254866"/>
    </source>
</evidence>
<dbReference type="AlphaFoldDB" id="A0A370U2G9"/>
<accession>A0A370U2G9</accession>
<feature type="compositionally biased region" description="Basic and acidic residues" evidence="1">
    <location>
        <begin position="109"/>
        <end position="120"/>
    </location>
</feature>
<protein>
    <submittedName>
        <fullName evidence="2">Uncharacterized protein</fullName>
    </submittedName>
</protein>
<dbReference type="Proteomes" id="UP000254866">
    <property type="component" value="Unassembled WGS sequence"/>
</dbReference>
<reference evidence="2 3" key="1">
    <citation type="journal article" date="2018" name="IMA Fungus">
        <title>IMA Genome-F 9: Draft genome sequence of Annulohypoxylon stygium, Aspergillus mulundensis, Berkeleyomyces basicola (syn. Thielaviopsis basicola), Ceratocystis smalleyi, two Cercospora beticola strains, Coleophoma cylindrospora, Fusarium fracticaudum, Phialophora cf. hyalina, and Morchella septimelata.</title>
        <authorList>
            <person name="Wingfield B.D."/>
            <person name="Bills G.F."/>
            <person name="Dong Y."/>
            <person name="Huang W."/>
            <person name="Nel W.J."/>
            <person name="Swalarsk-Parry B.S."/>
            <person name="Vaghefi N."/>
            <person name="Wilken P.M."/>
            <person name="An Z."/>
            <person name="de Beer Z.W."/>
            <person name="De Vos L."/>
            <person name="Chen L."/>
            <person name="Duong T.A."/>
            <person name="Gao Y."/>
            <person name="Hammerbacher A."/>
            <person name="Kikkert J.R."/>
            <person name="Li Y."/>
            <person name="Li H."/>
            <person name="Li K."/>
            <person name="Li Q."/>
            <person name="Liu X."/>
            <person name="Ma X."/>
            <person name="Naidoo K."/>
            <person name="Pethybridge S.J."/>
            <person name="Sun J."/>
            <person name="Steenkamp E.T."/>
            <person name="van der Nest M.A."/>
            <person name="van Wyk S."/>
            <person name="Wingfield M.J."/>
            <person name="Xiong C."/>
            <person name="Yue Q."/>
            <person name="Zhang X."/>
        </authorList>
    </citation>
    <scope>NUCLEOTIDE SEQUENCE [LARGE SCALE GENOMIC DNA]</scope>
    <source>
        <strain evidence="2 3">BP 5553</strain>
    </source>
</reference>
<feature type="region of interest" description="Disordered" evidence="1">
    <location>
        <begin position="1"/>
        <end position="129"/>
    </location>
</feature>
<dbReference type="RefSeq" id="XP_031874625.1">
    <property type="nucleotide sequence ID" value="XM_032010571.1"/>
</dbReference>
<evidence type="ECO:0000256" key="1">
    <source>
        <dbReference type="SAM" id="MobiDB-lite"/>
    </source>
</evidence>
<feature type="compositionally biased region" description="Low complexity" evidence="1">
    <location>
        <begin position="18"/>
        <end position="35"/>
    </location>
</feature>
<dbReference type="EMBL" id="NPIC01000001">
    <property type="protein sequence ID" value="RDL41969.1"/>
    <property type="molecule type" value="Genomic_DNA"/>
</dbReference>
<feature type="compositionally biased region" description="Low complexity" evidence="1">
    <location>
        <begin position="51"/>
        <end position="65"/>
    </location>
</feature>
<keyword evidence="3" id="KW-1185">Reference proteome</keyword>
<evidence type="ECO:0000313" key="2">
    <source>
        <dbReference type="EMBL" id="RDL41969.1"/>
    </source>
</evidence>
<gene>
    <name evidence="2" type="ORF">BP5553_01948</name>
</gene>
<proteinExistence type="predicted"/>
<organism evidence="2 3">
    <name type="scientific">Venustampulla echinocandica</name>
    <dbReference type="NCBI Taxonomy" id="2656787"/>
    <lineage>
        <taxon>Eukaryota</taxon>
        <taxon>Fungi</taxon>
        <taxon>Dikarya</taxon>
        <taxon>Ascomycota</taxon>
        <taxon>Pezizomycotina</taxon>
        <taxon>Leotiomycetes</taxon>
        <taxon>Helotiales</taxon>
        <taxon>Pleuroascaceae</taxon>
        <taxon>Venustampulla</taxon>
    </lineage>
</organism>
<dbReference type="GeneID" id="43594797"/>